<dbReference type="PANTHER" id="PTHR15907">
    <property type="entry name" value="DUF614 FAMILY PROTEIN-RELATED"/>
    <property type="match status" value="1"/>
</dbReference>
<protein>
    <recommendedName>
        <fullName evidence="4">PLAC8 family protein</fullName>
    </recommendedName>
</protein>
<evidence type="ECO:0000256" key="1">
    <source>
        <dbReference type="SAM" id="Phobius"/>
    </source>
</evidence>
<dbReference type="NCBIfam" id="TIGR01571">
    <property type="entry name" value="A_thal_Cys_rich"/>
    <property type="match status" value="1"/>
</dbReference>
<dbReference type="Proteomes" id="UP000481153">
    <property type="component" value="Unassembled WGS sequence"/>
</dbReference>
<keyword evidence="1" id="KW-1133">Transmembrane helix</keyword>
<dbReference type="Pfam" id="PF04749">
    <property type="entry name" value="PLAC8"/>
    <property type="match status" value="1"/>
</dbReference>
<evidence type="ECO:0000313" key="3">
    <source>
        <dbReference type="Proteomes" id="UP000481153"/>
    </source>
</evidence>
<name>A0A6G0XCA3_9STRA</name>
<reference evidence="2 3" key="1">
    <citation type="submission" date="2019-07" db="EMBL/GenBank/DDBJ databases">
        <title>Genomics analysis of Aphanomyces spp. identifies a new class of oomycete effector associated with host adaptation.</title>
        <authorList>
            <person name="Gaulin E."/>
        </authorList>
    </citation>
    <scope>NUCLEOTIDE SEQUENCE [LARGE SCALE GENOMIC DNA]</scope>
    <source>
        <strain evidence="2 3">ATCC 201684</strain>
    </source>
</reference>
<evidence type="ECO:0000313" key="2">
    <source>
        <dbReference type="EMBL" id="KAF0737804.1"/>
    </source>
</evidence>
<proteinExistence type="predicted"/>
<keyword evidence="1" id="KW-0812">Transmembrane</keyword>
<dbReference type="VEuPathDB" id="FungiDB:AeMF1_002599"/>
<evidence type="ECO:0008006" key="4">
    <source>
        <dbReference type="Google" id="ProtNLM"/>
    </source>
</evidence>
<dbReference type="AlphaFoldDB" id="A0A6G0XCA3"/>
<gene>
    <name evidence="2" type="ORF">Ae201684_006200</name>
</gene>
<feature type="transmembrane region" description="Helical" evidence="1">
    <location>
        <begin position="60"/>
        <end position="77"/>
    </location>
</feature>
<dbReference type="EMBL" id="VJMJ01000080">
    <property type="protein sequence ID" value="KAF0737804.1"/>
    <property type="molecule type" value="Genomic_DNA"/>
</dbReference>
<keyword evidence="3" id="KW-1185">Reference proteome</keyword>
<dbReference type="InterPro" id="IPR006461">
    <property type="entry name" value="PLAC_motif_containing"/>
</dbReference>
<keyword evidence="1" id="KW-0472">Membrane</keyword>
<feature type="transmembrane region" description="Helical" evidence="1">
    <location>
        <begin position="97"/>
        <end position="119"/>
    </location>
</feature>
<sequence length="178" mass="19967">MADKGVVYGSTQPLIAGVPAGEGVWKADIFGCLNDWWPNCCMSFFCPCVSLAQTLHRVGIYKYSVALLIFGGLWLLMNIAESVQYDRTKPLVGEYQWAAVDTWAFAYLVFGVIYLFLVVDARAKIRKMFQVQGSWCEDFWCSLCCQWCVIAQMATQVEAYDKGECSFGPKDTLPGYNA</sequence>
<accession>A0A6G0XCA3</accession>
<organism evidence="2 3">
    <name type="scientific">Aphanomyces euteiches</name>
    <dbReference type="NCBI Taxonomy" id="100861"/>
    <lineage>
        <taxon>Eukaryota</taxon>
        <taxon>Sar</taxon>
        <taxon>Stramenopiles</taxon>
        <taxon>Oomycota</taxon>
        <taxon>Saprolegniomycetes</taxon>
        <taxon>Saprolegniales</taxon>
        <taxon>Verrucalvaceae</taxon>
        <taxon>Aphanomyces</taxon>
    </lineage>
</organism>
<comment type="caution">
    <text evidence="2">The sequence shown here is derived from an EMBL/GenBank/DDBJ whole genome shotgun (WGS) entry which is preliminary data.</text>
</comment>